<evidence type="ECO:0000313" key="4">
    <source>
        <dbReference type="Proteomes" id="UP000252707"/>
    </source>
</evidence>
<evidence type="ECO:0000259" key="2">
    <source>
        <dbReference type="Pfam" id="PF14371"/>
    </source>
</evidence>
<keyword evidence="4" id="KW-1185">Reference proteome</keyword>
<feature type="chain" id="PRO_5016622027" evidence="1">
    <location>
        <begin position="31"/>
        <end position="208"/>
    </location>
</feature>
<proteinExistence type="predicted"/>
<sequence>MGISMQTPRAVATALFCAALTGLGAATAGAAEFSADVHSTAPGGQAMNGKLWVKGERMRQEFTMMGQRTVMILDLSTGTNTMVDDANRIYFEMQAPDTGYGQLGDEDPLAAMADREELGSEEVSGYDCLKVRYTFHDPQMGASTQWIARDLDFPVKIVATMPAGETVTRYSNIREGGVDDALLRVPDGYRRMTMPGMGMGMGAPGGGM</sequence>
<dbReference type="RefSeq" id="WP_170142134.1">
    <property type="nucleotide sequence ID" value="NZ_QPJY01000005.1"/>
</dbReference>
<accession>A0A369C835</accession>
<reference evidence="3 4" key="1">
    <citation type="submission" date="2018-07" db="EMBL/GenBank/DDBJ databases">
        <title>Genomic Encyclopedia of Type Strains, Phase IV (KMG-IV): sequencing the most valuable type-strain genomes for metagenomic binning, comparative biology and taxonomic classification.</title>
        <authorList>
            <person name="Goeker M."/>
        </authorList>
    </citation>
    <scope>NUCLEOTIDE SEQUENCE [LARGE SCALE GENOMIC DNA]</scope>
    <source>
        <strain evidence="3 4">DSM 26407</strain>
    </source>
</reference>
<keyword evidence="1" id="KW-0732">Signal</keyword>
<feature type="domain" description="DUF4412" evidence="2">
    <location>
        <begin position="38"/>
        <end position="151"/>
    </location>
</feature>
<evidence type="ECO:0000256" key="1">
    <source>
        <dbReference type="SAM" id="SignalP"/>
    </source>
</evidence>
<dbReference type="Pfam" id="PF14371">
    <property type="entry name" value="DUF4412"/>
    <property type="match status" value="1"/>
</dbReference>
<dbReference type="InterPro" id="IPR025524">
    <property type="entry name" value="DUF4412"/>
</dbReference>
<gene>
    <name evidence="3" type="ORF">DFQ59_1054</name>
</gene>
<name>A0A369C835_9GAMM</name>
<feature type="signal peptide" evidence="1">
    <location>
        <begin position="1"/>
        <end position="30"/>
    </location>
</feature>
<protein>
    <submittedName>
        <fullName evidence="3">Uncharacterized protein DUF4412</fullName>
    </submittedName>
</protein>
<evidence type="ECO:0000313" key="3">
    <source>
        <dbReference type="EMBL" id="RCX30172.1"/>
    </source>
</evidence>
<dbReference type="AlphaFoldDB" id="A0A369C835"/>
<dbReference type="EMBL" id="QPJY01000005">
    <property type="protein sequence ID" value="RCX30172.1"/>
    <property type="molecule type" value="Genomic_DNA"/>
</dbReference>
<dbReference type="Proteomes" id="UP000252707">
    <property type="component" value="Unassembled WGS sequence"/>
</dbReference>
<comment type="caution">
    <text evidence="3">The sequence shown here is derived from an EMBL/GenBank/DDBJ whole genome shotgun (WGS) entry which is preliminary data.</text>
</comment>
<organism evidence="3 4">
    <name type="scientific">Thioalbus denitrificans</name>
    <dbReference type="NCBI Taxonomy" id="547122"/>
    <lineage>
        <taxon>Bacteria</taxon>
        <taxon>Pseudomonadati</taxon>
        <taxon>Pseudomonadota</taxon>
        <taxon>Gammaproteobacteria</taxon>
        <taxon>Chromatiales</taxon>
        <taxon>Ectothiorhodospiraceae</taxon>
        <taxon>Thioalbus</taxon>
    </lineage>
</organism>